<gene>
    <name evidence="1" type="ORF">G0Q06_05630</name>
</gene>
<keyword evidence="2" id="KW-1185">Reference proteome</keyword>
<dbReference type="InterPro" id="IPR043519">
    <property type="entry name" value="NT_sf"/>
</dbReference>
<comment type="caution">
    <text evidence="1">The sequence shown here is derived from an EMBL/GenBank/DDBJ whole genome shotgun (WGS) entry which is preliminary data.</text>
</comment>
<accession>A0A6B2M1C0</accession>
<dbReference type="AlphaFoldDB" id="A0A6B2M1C0"/>
<dbReference type="Gene3D" id="3.30.460.40">
    <property type="match status" value="1"/>
</dbReference>
<reference evidence="1 2" key="1">
    <citation type="submission" date="2020-02" db="EMBL/GenBank/DDBJ databases">
        <title>Albibacoteraceae fam. nov., the first described family within the subdivision 4 Verrucomicrobia.</title>
        <authorList>
            <person name="Xi F."/>
        </authorList>
    </citation>
    <scope>NUCLEOTIDE SEQUENCE [LARGE SCALE GENOMIC DNA]</scope>
    <source>
        <strain evidence="1 2">CK1056</strain>
    </source>
</reference>
<dbReference type="EMBL" id="JAAGNX010000002">
    <property type="protein sequence ID" value="NDV61924.1"/>
    <property type="molecule type" value="Genomic_DNA"/>
</dbReference>
<evidence type="ECO:0008006" key="3">
    <source>
        <dbReference type="Google" id="ProtNLM"/>
    </source>
</evidence>
<dbReference type="Proteomes" id="UP000478417">
    <property type="component" value="Unassembled WGS sequence"/>
</dbReference>
<organism evidence="1 2">
    <name type="scientific">Oceanipulchritudo coccoides</name>
    <dbReference type="NCBI Taxonomy" id="2706888"/>
    <lineage>
        <taxon>Bacteria</taxon>
        <taxon>Pseudomonadati</taxon>
        <taxon>Verrucomicrobiota</taxon>
        <taxon>Opitutia</taxon>
        <taxon>Puniceicoccales</taxon>
        <taxon>Oceanipulchritudinaceae</taxon>
        <taxon>Oceanipulchritudo</taxon>
    </lineage>
</organism>
<protein>
    <recommendedName>
        <fullName evidence="3">Nucleotidyltransferase</fullName>
    </recommendedName>
</protein>
<name>A0A6B2M1C0_9BACT</name>
<evidence type="ECO:0000313" key="1">
    <source>
        <dbReference type="EMBL" id="NDV61924.1"/>
    </source>
</evidence>
<dbReference type="SUPFAM" id="SSF81301">
    <property type="entry name" value="Nucleotidyltransferase"/>
    <property type="match status" value="1"/>
</dbReference>
<proteinExistence type="predicted"/>
<dbReference type="RefSeq" id="WP_163963365.1">
    <property type="nucleotide sequence ID" value="NZ_JAAGNX010000002.1"/>
</dbReference>
<sequence>MLNKHFQEFIELLEKHEVEYLVVGGYAVGFHGFPRYTGDLDVFIGISEENSKRILKVFSDFGFSDLGLEPADFLEEEIVIEIGREPMKIQILTGIDGVTFKDCYKEKVFLELDEKKKIPFIGYESLLRNKKASPRAKDKIDFEELKRIKGQPVAGGDATR</sequence>
<evidence type="ECO:0000313" key="2">
    <source>
        <dbReference type="Proteomes" id="UP000478417"/>
    </source>
</evidence>